<feature type="compositionally biased region" description="Acidic residues" evidence="1">
    <location>
        <begin position="97"/>
        <end position="121"/>
    </location>
</feature>
<proteinExistence type="predicted"/>
<organism evidence="2 3">
    <name type="scientific">Tanacetum coccineum</name>
    <dbReference type="NCBI Taxonomy" id="301880"/>
    <lineage>
        <taxon>Eukaryota</taxon>
        <taxon>Viridiplantae</taxon>
        <taxon>Streptophyta</taxon>
        <taxon>Embryophyta</taxon>
        <taxon>Tracheophyta</taxon>
        <taxon>Spermatophyta</taxon>
        <taxon>Magnoliopsida</taxon>
        <taxon>eudicotyledons</taxon>
        <taxon>Gunneridae</taxon>
        <taxon>Pentapetalae</taxon>
        <taxon>asterids</taxon>
        <taxon>campanulids</taxon>
        <taxon>Asterales</taxon>
        <taxon>Asteraceae</taxon>
        <taxon>Asteroideae</taxon>
        <taxon>Anthemideae</taxon>
        <taxon>Anthemidinae</taxon>
        <taxon>Tanacetum</taxon>
    </lineage>
</organism>
<feature type="compositionally biased region" description="Acidic residues" evidence="1">
    <location>
        <begin position="76"/>
        <end position="87"/>
    </location>
</feature>
<dbReference type="Proteomes" id="UP001151760">
    <property type="component" value="Unassembled WGS sequence"/>
</dbReference>
<protein>
    <submittedName>
        <fullName evidence="2">Uncharacterized protein</fullName>
    </submittedName>
</protein>
<feature type="region of interest" description="Disordered" evidence="1">
    <location>
        <begin position="30"/>
        <end position="141"/>
    </location>
</feature>
<reference evidence="2" key="1">
    <citation type="journal article" date="2022" name="Int. J. Mol. Sci.">
        <title>Draft Genome of Tanacetum Coccineum: Genomic Comparison of Closely Related Tanacetum-Family Plants.</title>
        <authorList>
            <person name="Yamashiro T."/>
            <person name="Shiraishi A."/>
            <person name="Nakayama K."/>
            <person name="Satake H."/>
        </authorList>
    </citation>
    <scope>NUCLEOTIDE SEQUENCE</scope>
</reference>
<evidence type="ECO:0000313" key="2">
    <source>
        <dbReference type="EMBL" id="GJS57472.1"/>
    </source>
</evidence>
<reference evidence="2" key="2">
    <citation type="submission" date="2022-01" db="EMBL/GenBank/DDBJ databases">
        <authorList>
            <person name="Yamashiro T."/>
            <person name="Shiraishi A."/>
            <person name="Satake H."/>
            <person name="Nakayama K."/>
        </authorList>
    </citation>
    <scope>NUCLEOTIDE SEQUENCE</scope>
</reference>
<comment type="caution">
    <text evidence="2">The sequence shown here is derived from an EMBL/GenBank/DDBJ whole genome shotgun (WGS) entry which is preliminary data.</text>
</comment>
<accession>A0ABQ4WX51</accession>
<name>A0ABQ4WX51_9ASTR</name>
<evidence type="ECO:0000313" key="3">
    <source>
        <dbReference type="Proteomes" id="UP001151760"/>
    </source>
</evidence>
<keyword evidence="3" id="KW-1185">Reference proteome</keyword>
<evidence type="ECO:0000256" key="1">
    <source>
        <dbReference type="SAM" id="MobiDB-lite"/>
    </source>
</evidence>
<dbReference type="EMBL" id="BQNB010009008">
    <property type="protein sequence ID" value="GJS57472.1"/>
    <property type="molecule type" value="Genomic_DNA"/>
</dbReference>
<sequence length="141" mass="15792">MRKMVEGNLLPFQEEKICWNRYLTIKVSDDEPQSLEAAPQLPEQAPPSPDYVSGPEHPPSPDYVPALLLGYVADFDPLEEDLEEDPKEDLAEYPADGGDDDDDDKDEEEASEEAEDKEEEEHLALADYTTLPAIVRSAEDT</sequence>
<gene>
    <name evidence="2" type="ORF">Tco_0652256</name>
</gene>